<dbReference type="InterPro" id="IPR052743">
    <property type="entry name" value="Glutaminase_GtaA"/>
</dbReference>
<feature type="domain" description="Glutaminase A N-terminal" evidence="4">
    <location>
        <begin position="122"/>
        <end position="367"/>
    </location>
</feature>
<evidence type="ECO:0008006" key="7">
    <source>
        <dbReference type="Google" id="ProtNLM"/>
    </source>
</evidence>
<gene>
    <name evidence="5" type="ORF">JMJ35_003264</name>
</gene>
<keyword evidence="2" id="KW-0732">Signal</keyword>
<dbReference type="GO" id="GO:0005975">
    <property type="term" value="P:carbohydrate metabolic process"/>
    <property type="evidence" value="ECO:0007669"/>
    <property type="project" value="InterPro"/>
</dbReference>
<dbReference type="Gene3D" id="1.50.10.10">
    <property type="match status" value="1"/>
</dbReference>
<evidence type="ECO:0000256" key="2">
    <source>
        <dbReference type="SAM" id="SignalP"/>
    </source>
</evidence>
<feature type="domain" description="Glutaminase A central" evidence="3">
    <location>
        <begin position="437"/>
        <end position="794"/>
    </location>
</feature>
<dbReference type="SUPFAM" id="SSF48208">
    <property type="entry name" value="Six-hairpin glycosidases"/>
    <property type="match status" value="1"/>
</dbReference>
<organism evidence="5 6">
    <name type="scientific">Cladonia borealis</name>
    <dbReference type="NCBI Taxonomy" id="184061"/>
    <lineage>
        <taxon>Eukaryota</taxon>
        <taxon>Fungi</taxon>
        <taxon>Dikarya</taxon>
        <taxon>Ascomycota</taxon>
        <taxon>Pezizomycotina</taxon>
        <taxon>Lecanoromycetes</taxon>
        <taxon>OSLEUM clade</taxon>
        <taxon>Lecanoromycetidae</taxon>
        <taxon>Lecanorales</taxon>
        <taxon>Lecanorineae</taxon>
        <taxon>Cladoniaceae</taxon>
        <taxon>Cladonia</taxon>
    </lineage>
</organism>
<dbReference type="InterPro" id="IPR033433">
    <property type="entry name" value="GtaA_N"/>
</dbReference>
<evidence type="ECO:0000313" key="5">
    <source>
        <dbReference type="EMBL" id="KAK0514647.1"/>
    </source>
</evidence>
<proteinExistence type="predicted"/>
<comment type="caution">
    <text evidence="5">The sequence shown here is derived from an EMBL/GenBank/DDBJ whole genome shotgun (WGS) entry which is preliminary data.</text>
</comment>
<name>A0AA39V3M9_9LECA</name>
<dbReference type="InterPro" id="IPR008928">
    <property type="entry name" value="6-hairpin_glycosidase_sf"/>
</dbReference>
<evidence type="ECO:0000313" key="6">
    <source>
        <dbReference type="Proteomes" id="UP001166286"/>
    </source>
</evidence>
<reference evidence="5" key="1">
    <citation type="submission" date="2023-03" db="EMBL/GenBank/DDBJ databases">
        <title>Complete genome of Cladonia borealis.</title>
        <authorList>
            <person name="Park H."/>
        </authorList>
    </citation>
    <scope>NUCLEOTIDE SEQUENCE</scope>
    <source>
        <strain evidence="5">ANT050790</strain>
    </source>
</reference>
<evidence type="ECO:0000256" key="1">
    <source>
        <dbReference type="SAM" id="MobiDB-lite"/>
    </source>
</evidence>
<dbReference type="Proteomes" id="UP001166286">
    <property type="component" value="Unassembled WGS sequence"/>
</dbReference>
<feature type="signal peptide" evidence="2">
    <location>
        <begin position="1"/>
        <end position="18"/>
    </location>
</feature>
<feature type="region of interest" description="Disordered" evidence="1">
    <location>
        <begin position="807"/>
        <end position="826"/>
    </location>
</feature>
<evidence type="ECO:0000259" key="4">
    <source>
        <dbReference type="Pfam" id="PF17168"/>
    </source>
</evidence>
<dbReference type="PANTHER" id="PTHR31987">
    <property type="entry name" value="GLUTAMINASE A-RELATED"/>
    <property type="match status" value="1"/>
</dbReference>
<feature type="chain" id="PRO_5041241408" description="Glutaminase" evidence="2">
    <location>
        <begin position="19"/>
        <end position="826"/>
    </location>
</feature>
<dbReference type="GO" id="GO:0003824">
    <property type="term" value="F:catalytic activity"/>
    <property type="evidence" value="ECO:0007669"/>
    <property type="project" value="UniProtKB-ARBA"/>
</dbReference>
<dbReference type="InterPro" id="IPR032514">
    <property type="entry name" value="GtaA_central"/>
</dbReference>
<dbReference type="AlphaFoldDB" id="A0AA39V3M9"/>
<dbReference type="InterPro" id="IPR012341">
    <property type="entry name" value="6hp_glycosidase-like_sf"/>
</dbReference>
<dbReference type="Pfam" id="PF16335">
    <property type="entry name" value="GtaA_6_Hairpin"/>
    <property type="match status" value="1"/>
</dbReference>
<dbReference type="EMBL" id="JAFEKC020000005">
    <property type="protein sequence ID" value="KAK0514647.1"/>
    <property type="molecule type" value="Genomic_DNA"/>
</dbReference>
<keyword evidence="6" id="KW-1185">Reference proteome</keyword>
<dbReference type="PANTHER" id="PTHR31987:SF1">
    <property type="entry name" value="GLUTAMINASE A"/>
    <property type="match status" value="1"/>
</dbReference>
<evidence type="ECO:0000259" key="3">
    <source>
        <dbReference type="Pfam" id="PF16335"/>
    </source>
</evidence>
<accession>A0AA39V3M9</accession>
<sequence length="826" mass="91449">MFTAIILSPALLAAVTFGQDPYSTAKDANGNPLPAYSPARPPAVPLAVRSPYTSAWTSTSNNGTINTNGVEFWDGVPRGWEGIVTVDGISYEYLGIGSTTLPSLPNLLAAIPLTVSYDSQYSNFTFSAGPVEVTASFLSAVLPKDYCRTSIPLSYLNTSIRSMDNSSHSVQFYSDVDASWVAYESNVTTQWQFYDGSALANGSVNTTSRDTSSIYSWFINLAMPYEFAEEYDVPLWGNFTYSTASNFTGAQNFSYQSGYSSNLRYNYVIQHSLQDIVDLDYRPFGTRDPVFAFAHDFGTVSSASVLYTIGSVQQPIIRYLTPEGVVPLQPWWSQCYGNIWQMINFHFNDFRQSQVLASQFESQLKADVDSYYSSNMAMVYSNSTPGPLPFYSNGSMTYTNSTDQYGDPYIFDPNNQYGFLNPNNFSGIAIPDIEEAQAYYSIVALSTRQVMGAYVFTVPPSGGCSNTSTNTSEPLMFQKEISSDGNVNTVDVMFPAMPFFLYANPELLRLNLEPLYQNQESDFYPNGYSMHDLGSNFPNATGHVEGNDEYMPVEESGNMIIMTYAYYKFSGNSAFVQQHYAKLQQWASYLIQFSLLPGLQVSTDDFAGALVNQTNLAIKGIVGIQAMSFISTLADDPNSSQIYSSTASTFYKQWEGFAIDPSEKHTILGYQWRSSYGLLYNIYPDVLLDLNLIPSSLSDMQSTYYPTVSQVFGVPLDSRHSYTKSDWEMWTAATCTPETRRLFVNALAYWLNETTTSMAFTDLYDTIDEGGYPASPSPIFFIARPVAGGHFSLLALERKGQLGSLGTGFGTPVEETTLPVEAGSTQ</sequence>
<protein>
    <recommendedName>
        <fullName evidence="7">Glutaminase</fullName>
    </recommendedName>
</protein>
<dbReference type="Pfam" id="PF17168">
    <property type="entry name" value="DUF5127"/>
    <property type="match status" value="1"/>
</dbReference>